<accession>A0ABQ5CCZ2</accession>
<organism evidence="1 2">
    <name type="scientific">Tanacetum coccineum</name>
    <dbReference type="NCBI Taxonomy" id="301880"/>
    <lineage>
        <taxon>Eukaryota</taxon>
        <taxon>Viridiplantae</taxon>
        <taxon>Streptophyta</taxon>
        <taxon>Embryophyta</taxon>
        <taxon>Tracheophyta</taxon>
        <taxon>Spermatophyta</taxon>
        <taxon>Magnoliopsida</taxon>
        <taxon>eudicotyledons</taxon>
        <taxon>Gunneridae</taxon>
        <taxon>Pentapetalae</taxon>
        <taxon>asterids</taxon>
        <taxon>campanulids</taxon>
        <taxon>Asterales</taxon>
        <taxon>Asteraceae</taxon>
        <taxon>Asteroideae</taxon>
        <taxon>Anthemideae</taxon>
        <taxon>Anthemidinae</taxon>
        <taxon>Tanacetum</taxon>
    </lineage>
</organism>
<comment type="caution">
    <text evidence="1">The sequence shown here is derived from an EMBL/GenBank/DDBJ whole genome shotgun (WGS) entry which is preliminary data.</text>
</comment>
<reference evidence="1" key="1">
    <citation type="journal article" date="2022" name="Int. J. Mol. Sci.">
        <title>Draft Genome of Tanacetum Coccineum: Genomic Comparison of Closely Related Tanacetum-Family Plants.</title>
        <authorList>
            <person name="Yamashiro T."/>
            <person name="Shiraishi A."/>
            <person name="Nakayama K."/>
            <person name="Satake H."/>
        </authorList>
    </citation>
    <scope>NUCLEOTIDE SEQUENCE</scope>
</reference>
<dbReference type="EMBL" id="BQNB010014173">
    <property type="protein sequence ID" value="GJT24926.1"/>
    <property type="molecule type" value="Genomic_DNA"/>
</dbReference>
<keyword evidence="2" id="KW-1185">Reference proteome</keyword>
<proteinExistence type="predicted"/>
<protein>
    <submittedName>
        <fullName evidence="1">Uncharacterized protein</fullName>
    </submittedName>
</protein>
<evidence type="ECO:0000313" key="2">
    <source>
        <dbReference type="Proteomes" id="UP001151760"/>
    </source>
</evidence>
<reference evidence="1" key="2">
    <citation type="submission" date="2022-01" db="EMBL/GenBank/DDBJ databases">
        <authorList>
            <person name="Yamashiro T."/>
            <person name="Shiraishi A."/>
            <person name="Satake H."/>
            <person name="Nakayama K."/>
        </authorList>
    </citation>
    <scope>NUCLEOTIDE SEQUENCE</scope>
</reference>
<dbReference type="Proteomes" id="UP001151760">
    <property type="component" value="Unassembled WGS sequence"/>
</dbReference>
<sequence>MEECHKMLIDQVDWANPEGDQVRINVNRPLPLGGPPGYVTIQIEFFFNKDLEYLRFGNKGSMTVLSISKMKAARYPDFGLELLVPEQMRIEDVCTYDISAKKIVHRNCILVTLTDLILPPSTRGQFSSSFLVQTKRMLSTCCHSFGPELCDFDNGVVSIFNSGIVKASDAVGTCTKTRCLKNSRLQACSIRVCNTRFWTEKGRYMEQRVIMEIERRLRDKKDLVENRDACWLVGRRS</sequence>
<evidence type="ECO:0000313" key="1">
    <source>
        <dbReference type="EMBL" id="GJT24926.1"/>
    </source>
</evidence>
<gene>
    <name evidence="1" type="ORF">Tco_0894863</name>
</gene>
<name>A0ABQ5CCZ2_9ASTR</name>